<dbReference type="OrthoDB" id="14196at2"/>
<dbReference type="AlphaFoldDB" id="A0A3N4GHU0"/>
<dbReference type="Proteomes" id="UP000273977">
    <property type="component" value="Unassembled WGS sequence"/>
</dbReference>
<sequence>MTILKKVFIAAIFTVFLAACGLSQTQLTDKSWTLTATYADTELIFDATFDDTDMTLKLVDTGYDEDDIKATIMQQLMDQFDLVWSYTLDGDQLTLVNPDMDFNYTYTVTKQDDGSYLLTENDLTEGDTASLFNEAILQEVAADDATSSSDKE</sequence>
<keyword evidence="3" id="KW-1185">Reference proteome</keyword>
<feature type="signal peptide" evidence="1">
    <location>
        <begin position="1"/>
        <end position="18"/>
    </location>
</feature>
<evidence type="ECO:0000313" key="3">
    <source>
        <dbReference type="Proteomes" id="UP000273977"/>
    </source>
</evidence>
<proteinExistence type="predicted"/>
<dbReference type="EMBL" id="RKMG01000006">
    <property type="protein sequence ID" value="RPA60997.1"/>
    <property type="molecule type" value="Genomic_DNA"/>
</dbReference>
<comment type="caution">
    <text evidence="2">The sequence shown here is derived from an EMBL/GenBank/DDBJ whole genome shotgun (WGS) entry which is preliminary data.</text>
</comment>
<accession>A0A3N4GHU0</accession>
<gene>
    <name evidence="2" type="ORF">EF384_03000</name>
</gene>
<reference evidence="2 3" key="1">
    <citation type="submission" date="2018-11" db="EMBL/GenBank/DDBJ databases">
        <title>Aerococcus sp. SJQ22, whole genome shotgun sequence.</title>
        <authorList>
            <person name="Sun L."/>
            <person name="Gao X."/>
            <person name="Chen W."/>
            <person name="Huang K."/>
        </authorList>
    </citation>
    <scope>NUCLEOTIDE SEQUENCE [LARGE SCALE GENOMIC DNA]</scope>
    <source>
        <strain evidence="2 3">SJQ22</strain>
    </source>
</reference>
<feature type="chain" id="PRO_5039560628" description="DUF4825 domain-containing protein" evidence="1">
    <location>
        <begin position="19"/>
        <end position="152"/>
    </location>
</feature>
<dbReference type="PROSITE" id="PS51257">
    <property type="entry name" value="PROKAR_LIPOPROTEIN"/>
    <property type="match status" value="1"/>
</dbReference>
<protein>
    <recommendedName>
        <fullName evidence="4">DUF4825 domain-containing protein</fullName>
    </recommendedName>
</protein>
<name>A0A3N4GHU0_9LACT</name>
<evidence type="ECO:0000313" key="2">
    <source>
        <dbReference type="EMBL" id="RPA60997.1"/>
    </source>
</evidence>
<keyword evidence="1" id="KW-0732">Signal</keyword>
<organism evidence="2 3">
    <name type="scientific">Aerococcus agrisoli</name>
    <dbReference type="NCBI Taxonomy" id="2487350"/>
    <lineage>
        <taxon>Bacteria</taxon>
        <taxon>Bacillati</taxon>
        <taxon>Bacillota</taxon>
        <taxon>Bacilli</taxon>
        <taxon>Lactobacillales</taxon>
        <taxon>Aerococcaceae</taxon>
        <taxon>Aerococcus</taxon>
    </lineage>
</organism>
<evidence type="ECO:0008006" key="4">
    <source>
        <dbReference type="Google" id="ProtNLM"/>
    </source>
</evidence>
<evidence type="ECO:0000256" key="1">
    <source>
        <dbReference type="SAM" id="SignalP"/>
    </source>
</evidence>
<dbReference type="RefSeq" id="WP_123779511.1">
    <property type="nucleotide sequence ID" value="NZ_RKMG01000006.1"/>
</dbReference>